<feature type="transmembrane region" description="Helical" evidence="10">
    <location>
        <begin position="318"/>
        <end position="338"/>
    </location>
</feature>
<comment type="similarity">
    <text evidence="2">Belongs to the sphingomyelin synthase family.</text>
</comment>
<evidence type="ECO:0000259" key="11">
    <source>
        <dbReference type="PROSITE" id="PS50105"/>
    </source>
</evidence>
<keyword evidence="4 10" id="KW-0812">Transmembrane</keyword>
<dbReference type="SUPFAM" id="SSF47769">
    <property type="entry name" value="SAM/Pointed domain"/>
    <property type="match status" value="1"/>
</dbReference>
<dbReference type="GO" id="GO:0005789">
    <property type="term" value="C:endoplasmic reticulum membrane"/>
    <property type="evidence" value="ECO:0007669"/>
    <property type="project" value="TreeGrafter"/>
</dbReference>
<dbReference type="Pfam" id="PF14360">
    <property type="entry name" value="PAP2_C"/>
    <property type="match status" value="1"/>
</dbReference>
<evidence type="ECO:0000256" key="1">
    <source>
        <dbReference type="ARBA" id="ARBA00004141"/>
    </source>
</evidence>
<evidence type="ECO:0000256" key="5">
    <source>
        <dbReference type="ARBA" id="ARBA00022919"/>
    </source>
</evidence>
<dbReference type="InterPro" id="IPR025749">
    <property type="entry name" value="Sphingomyelin_synth-like_dom"/>
</dbReference>
<dbReference type="Pfam" id="PF00536">
    <property type="entry name" value="SAM_1"/>
    <property type="match status" value="1"/>
</dbReference>
<evidence type="ECO:0000256" key="8">
    <source>
        <dbReference type="ARBA" id="ARBA00023136"/>
    </source>
</evidence>
<dbReference type="Proteomes" id="UP000663852">
    <property type="component" value="Unassembled WGS sequence"/>
</dbReference>
<dbReference type="PROSITE" id="PS50105">
    <property type="entry name" value="SAM_DOMAIN"/>
    <property type="match status" value="1"/>
</dbReference>
<dbReference type="EMBL" id="CAJNOJ010000020">
    <property type="protein sequence ID" value="CAF0842000.1"/>
    <property type="molecule type" value="Genomic_DNA"/>
</dbReference>
<evidence type="ECO:0000256" key="7">
    <source>
        <dbReference type="ARBA" id="ARBA00023098"/>
    </source>
</evidence>
<feature type="region of interest" description="Disordered" evidence="9">
    <location>
        <begin position="1"/>
        <end position="23"/>
    </location>
</feature>
<evidence type="ECO:0000256" key="3">
    <source>
        <dbReference type="ARBA" id="ARBA00022679"/>
    </source>
</evidence>
<keyword evidence="3" id="KW-0808">Transferase</keyword>
<dbReference type="GO" id="GO:0046513">
    <property type="term" value="P:ceramide biosynthetic process"/>
    <property type="evidence" value="ECO:0007669"/>
    <property type="project" value="TreeGrafter"/>
</dbReference>
<organism evidence="12 13">
    <name type="scientific">Adineta ricciae</name>
    <name type="common">Rotifer</name>
    <dbReference type="NCBI Taxonomy" id="249248"/>
    <lineage>
        <taxon>Eukaryota</taxon>
        <taxon>Metazoa</taxon>
        <taxon>Spiralia</taxon>
        <taxon>Gnathifera</taxon>
        <taxon>Rotifera</taxon>
        <taxon>Eurotatoria</taxon>
        <taxon>Bdelloidea</taxon>
        <taxon>Adinetida</taxon>
        <taxon>Adinetidae</taxon>
        <taxon>Adineta</taxon>
    </lineage>
</organism>
<keyword evidence="8 10" id="KW-0472">Membrane</keyword>
<keyword evidence="6 10" id="KW-1133">Transmembrane helix</keyword>
<dbReference type="GO" id="GO:0033188">
    <property type="term" value="F:sphingomyelin synthase activity"/>
    <property type="evidence" value="ECO:0007669"/>
    <property type="project" value="TreeGrafter"/>
</dbReference>
<feature type="transmembrane region" description="Helical" evidence="10">
    <location>
        <begin position="195"/>
        <end position="218"/>
    </location>
</feature>
<evidence type="ECO:0000256" key="9">
    <source>
        <dbReference type="SAM" id="MobiDB-lite"/>
    </source>
</evidence>
<comment type="caution">
    <text evidence="12">The sequence shown here is derived from an EMBL/GenBank/DDBJ whole genome shotgun (WGS) entry which is preliminary data.</text>
</comment>
<dbReference type="Gene3D" id="1.10.150.50">
    <property type="entry name" value="Transcription Factor, Ets-1"/>
    <property type="match status" value="1"/>
</dbReference>
<feature type="transmembrane region" description="Helical" evidence="10">
    <location>
        <begin position="230"/>
        <end position="252"/>
    </location>
</feature>
<dbReference type="GO" id="GO:0005886">
    <property type="term" value="C:plasma membrane"/>
    <property type="evidence" value="ECO:0007669"/>
    <property type="project" value="TreeGrafter"/>
</dbReference>
<dbReference type="InterPro" id="IPR013761">
    <property type="entry name" value="SAM/pointed_sf"/>
</dbReference>
<sequence length="439" mass="51028">MNRSSISNPSVDHNNETKSNLEQTHSPVISWTTTDVTNWLESLNLSNFIHRLCTENGVDGLTLLMMKEDDLKQPPLSIERLRDIKKLWYHIRLLQCQQNDFYSSLDDRLTKHNHSSLSPSHLLGTNEDSCSIHAKTKPIFKTLNGEKRKTLVSFIYALISGIWTSFIMVVVHNRVPNVQKYPPLPDLFLDNIPLIHWAFTVSEFLIVVMGITFLLILIFHKYWSIILRRFFALGGTIFFLRSITMLVTSLSVPGQHLECTPLQYGTTREIFTRWLQIFLFQGLSIHGIRSCGDYMFSGHTVMLTLLNHCITEYTTSDFYVVHLLSWLCNILGMILILAAHEHYTIDVLIAFFLTSRLFLYYHSLANNAVLHSISDNRLSIWFPMFSYFERNIQCMVPNVLRVPWPLALIYSHEDDEENKNDKTPLINCDNERCMHRKKQ</sequence>
<dbReference type="AlphaFoldDB" id="A0A813VF09"/>
<evidence type="ECO:0000313" key="13">
    <source>
        <dbReference type="Proteomes" id="UP000663852"/>
    </source>
</evidence>
<evidence type="ECO:0000256" key="10">
    <source>
        <dbReference type="SAM" id="Phobius"/>
    </source>
</evidence>
<reference evidence="12" key="1">
    <citation type="submission" date="2021-02" db="EMBL/GenBank/DDBJ databases">
        <authorList>
            <person name="Nowell W R."/>
        </authorList>
    </citation>
    <scope>NUCLEOTIDE SEQUENCE</scope>
</reference>
<keyword evidence="5" id="KW-0746">Sphingolipid metabolism</keyword>
<accession>A0A813VF09</accession>
<protein>
    <recommendedName>
        <fullName evidence="11">SAM domain-containing protein</fullName>
    </recommendedName>
</protein>
<dbReference type="GO" id="GO:0047493">
    <property type="term" value="F:ceramide cholinephosphotransferase activity"/>
    <property type="evidence" value="ECO:0007669"/>
    <property type="project" value="TreeGrafter"/>
</dbReference>
<dbReference type="GO" id="GO:0000139">
    <property type="term" value="C:Golgi membrane"/>
    <property type="evidence" value="ECO:0007669"/>
    <property type="project" value="TreeGrafter"/>
</dbReference>
<dbReference type="InterPro" id="IPR001660">
    <property type="entry name" value="SAM"/>
</dbReference>
<evidence type="ECO:0000313" key="12">
    <source>
        <dbReference type="EMBL" id="CAF0842000.1"/>
    </source>
</evidence>
<evidence type="ECO:0000256" key="6">
    <source>
        <dbReference type="ARBA" id="ARBA00022989"/>
    </source>
</evidence>
<dbReference type="OrthoDB" id="422827at2759"/>
<evidence type="ECO:0000256" key="4">
    <source>
        <dbReference type="ARBA" id="ARBA00022692"/>
    </source>
</evidence>
<gene>
    <name evidence="12" type="ORF">EDS130_LOCUS6882</name>
</gene>
<feature type="transmembrane region" description="Helical" evidence="10">
    <location>
        <begin position="151"/>
        <end position="175"/>
    </location>
</feature>
<dbReference type="SMART" id="SM00454">
    <property type="entry name" value="SAM"/>
    <property type="match status" value="1"/>
</dbReference>
<name>A0A813VF09_ADIRI</name>
<feature type="domain" description="SAM" evidence="11">
    <location>
        <begin position="31"/>
        <end position="97"/>
    </location>
</feature>
<evidence type="ECO:0000256" key="2">
    <source>
        <dbReference type="ARBA" id="ARBA00005441"/>
    </source>
</evidence>
<dbReference type="PANTHER" id="PTHR21290">
    <property type="entry name" value="SPHINGOMYELIN SYNTHETASE"/>
    <property type="match status" value="1"/>
</dbReference>
<dbReference type="PANTHER" id="PTHR21290:SF25">
    <property type="entry name" value="SPHINGOMYELIN SYNTHASE-RELATED PROTEIN 1"/>
    <property type="match status" value="1"/>
</dbReference>
<proteinExistence type="inferred from homology"/>
<keyword evidence="7" id="KW-0443">Lipid metabolism</keyword>
<dbReference type="InterPro" id="IPR045221">
    <property type="entry name" value="Sphingomyelin_synth-like"/>
</dbReference>
<comment type="subcellular location">
    <subcellularLocation>
        <location evidence="1">Membrane</location>
        <topology evidence="1">Multi-pass membrane protein</topology>
    </subcellularLocation>
</comment>